<dbReference type="Proteomes" id="UP000467841">
    <property type="component" value="Unassembled WGS sequence"/>
</dbReference>
<evidence type="ECO:0000313" key="1">
    <source>
        <dbReference type="EMBL" id="CAA7047373.1"/>
    </source>
</evidence>
<keyword evidence="2" id="KW-1185">Reference proteome</keyword>
<name>A0A6D2KGT4_9BRAS</name>
<reference evidence="1" key="1">
    <citation type="submission" date="2020-01" db="EMBL/GenBank/DDBJ databases">
        <authorList>
            <person name="Mishra B."/>
        </authorList>
    </citation>
    <scope>NUCLEOTIDE SEQUENCE [LARGE SCALE GENOMIC DNA]</scope>
</reference>
<dbReference type="EMBL" id="CACVBM020001373">
    <property type="protein sequence ID" value="CAA7047373.1"/>
    <property type="molecule type" value="Genomic_DNA"/>
</dbReference>
<accession>A0A6D2KGT4</accession>
<comment type="caution">
    <text evidence="1">The sequence shown here is derived from an EMBL/GenBank/DDBJ whole genome shotgun (WGS) entry which is preliminary data.</text>
</comment>
<dbReference type="AlphaFoldDB" id="A0A6D2KGT4"/>
<proteinExistence type="predicted"/>
<protein>
    <submittedName>
        <fullName evidence="1">Uncharacterized protein</fullName>
    </submittedName>
</protein>
<evidence type="ECO:0000313" key="2">
    <source>
        <dbReference type="Proteomes" id="UP000467841"/>
    </source>
</evidence>
<sequence>METVKAIEKAICRFLTNLVTVFSFLDGVVGDLEVSIHYLSVIPTSNSSIRREAVSTEVIGRGFLYKWRSRVPSIPSSSTNISSLLYYPFRYYEIISKMADNLRRQIQDLDLGAHDEPVLLPVDFVEQAAAENRFILIGRPTMPRRQNLRSLIAVLPGSGTNQRSMAA</sequence>
<organism evidence="1 2">
    <name type="scientific">Microthlaspi erraticum</name>
    <dbReference type="NCBI Taxonomy" id="1685480"/>
    <lineage>
        <taxon>Eukaryota</taxon>
        <taxon>Viridiplantae</taxon>
        <taxon>Streptophyta</taxon>
        <taxon>Embryophyta</taxon>
        <taxon>Tracheophyta</taxon>
        <taxon>Spermatophyta</taxon>
        <taxon>Magnoliopsida</taxon>
        <taxon>eudicotyledons</taxon>
        <taxon>Gunneridae</taxon>
        <taxon>Pentapetalae</taxon>
        <taxon>rosids</taxon>
        <taxon>malvids</taxon>
        <taxon>Brassicales</taxon>
        <taxon>Brassicaceae</taxon>
        <taxon>Coluteocarpeae</taxon>
        <taxon>Microthlaspi</taxon>
    </lineage>
</organism>
<gene>
    <name evidence="1" type="ORF">MERR_LOCUS34608</name>
</gene>